<gene>
    <name evidence="1" type="ORF">T4E_2704</name>
</gene>
<dbReference type="EMBL" id="JYDU01000321">
    <property type="protein sequence ID" value="KRX86947.1"/>
    <property type="molecule type" value="Genomic_DNA"/>
</dbReference>
<evidence type="ECO:0000313" key="2">
    <source>
        <dbReference type="Proteomes" id="UP000054815"/>
    </source>
</evidence>
<protein>
    <submittedName>
        <fullName evidence="1">Uncharacterized protein</fullName>
    </submittedName>
</protein>
<reference evidence="1 2" key="1">
    <citation type="submission" date="2015-01" db="EMBL/GenBank/DDBJ databases">
        <title>Evolution of Trichinella species and genotypes.</title>
        <authorList>
            <person name="Korhonen P.K."/>
            <person name="Edoardo P."/>
            <person name="Giuseppe L.R."/>
            <person name="Gasser R.B."/>
        </authorList>
    </citation>
    <scope>NUCLEOTIDE SEQUENCE [LARGE SCALE GENOMIC DNA]</scope>
    <source>
        <strain evidence="1">ISS141</strain>
    </source>
</reference>
<dbReference type="AlphaFoldDB" id="A0A0V0XH17"/>
<sequence>MQLQGIVNIHWKLRRGTGRTEIIELHHMLGIFWMKWTQRTTKRCHIGCWNSRIAQKFYVSSTAEA</sequence>
<comment type="caution">
    <text evidence="1">The sequence shown here is derived from an EMBL/GenBank/DDBJ whole genome shotgun (WGS) entry which is preliminary data.</text>
</comment>
<name>A0A0V0XH17_TRIPS</name>
<evidence type="ECO:0000313" key="1">
    <source>
        <dbReference type="EMBL" id="KRX86947.1"/>
    </source>
</evidence>
<accession>A0A0V0XH17</accession>
<proteinExistence type="predicted"/>
<organism evidence="1 2">
    <name type="scientific">Trichinella pseudospiralis</name>
    <name type="common">Parasitic roundworm</name>
    <dbReference type="NCBI Taxonomy" id="6337"/>
    <lineage>
        <taxon>Eukaryota</taxon>
        <taxon>Metazoa</taxon>
        <taxon>Ecdysozoa</taxon>
        <taxon>Nematoda</taxon>
        <taxon>Enoplea</taxon>
        <taxon>Dorylaimia</taxon>
        <taxon>Trichinellida</taxon>
        <taxon>Trichinellidae</taxon>
        <taxon>Trichinella</taxon>
    </lineage>
</organism>
<dbReference type="Proteomes" id="UP000054815">
    <property type="component" value="Unassembled WGS sequence"/>
</dbReference>